<sequence>MTLQSFLNESILAWTVEMPSTWTNNVFMVYSTCIFDNCTTPVHRVHSASIITQSLPPSPLPCASFNASLHLVWTNASMECHAVTRIDPCLPNGKHPLAGWMIVVAVLGVVVLLVGSQLFWWHRREQLRKRQAAMMSVSTPRQDPTWFEVVYHNDAALPSSVLQDDAYTRAILRYSLPSGRDLSWFDVDYITSDLVSGVLADNFSHGGAQHDNDTPMD</sequence>
<keyword evidence="1" id="KW-0472">Membrane</keyword>
<evidence type="ECO:0000313" key="2">
    <source>
        <dbReference type="EMBL" id="KAF0728396.1"/>
    </source>
</evidence>
<dbReference type="Proteomes" id="UP000481153">
    <property type="component" value="Unassembled WGS sequence"/>
</dbReference>
<organism evidence="2 3">
    <name type="scientific">Aphanomyces euteiches</name>
    <dbReference type="NCBI Taxonomy" id="100861"/>
    <lineage>
        <taxon>Eukaryota</taxon>
        <taxon>Sar</taxon>
        <taxon>Stramenopiles</taxon>
        <taxon>Oomycota</taxon>
        <taxon>Saprolegniomycetes</taxon>
        <taxon>Saprolegniales</taxon>
        <taxon>Verrucalvaceae</taxon>
        <taxon>Aphanomyces</taxon>
    </lineage>
</organism>
<reference evidence="2 3" key="1">
    <citation type="submission" date="2019-07" db="EMBL/GenBank/DDBJ databases">
        <title>Genomics analysis of Aphanomyces spp. identifies a new class of oomycete effector associated with host adaptation.</title>
        <authorList>
            <person name="Gaulin E."/>
        </authorList>
    </citation>
    <scope>NUCLEOTIDE SEQUENCE [LARGE SCALE GENOMIC DNA]</scope>
    <source>
        <strain evidence="2 3">ATCC 201684</strain>
    </source>
</reference>
<gene>
    <name evidence="2" type="ORF">Ae201684_013760</name>
</gene>
<comment type="caution">
    <text evidence="2">The sequence shown here is derived from an EMBL/GenBank/DDBJ whole genome shotgun (WGS) entry which is preliminary data.</text>
</comment>
<name>A0A6G0WM67_9STRA</name>
<protein>
    <submittedName>
        <fullName evidence="2">Uncharacterized protein</fullName>
    </submittedName>
</protein>
<evidence type="ECO:0000313" key="3">
    <source>
        <dbReference type="Proteomes" id="UP000481153"/>
    </source>
</evidence>
<keyword evidence="1" id="KW-0812">Transmembrane</keyword>
<keyword evidence="3" id="KW-1185">Reference proteome</keyword>
<dbReference type="EMBL" id="VJMJ01000178">
    <property type="protein sequence ID" value="KAF0728396.1"/>
    <property type="molecule type" value="Genomic_DNA"/>
</dbReference>
<keyword evidence="1" id="KW-1133">Transmembrane helix</keyword>
<dbReference type="VEuPathDB" id="FungiDB:AeMF1_002381"/>
<proteinExistence type="predicted"/>
<dbReference type="AlphaFoldDB" id="A0A6G0WM67"/>
<feature type="transmembrane region" description="Helical" evidence="1">
    <location>
        <begin position="97"/>
        <end position="121"/>
    </location>
</feature>
<accession>A0A6G0WM67</accession>
<evidence type="ECO:0000256" key="1">
    <source>
        <dbReference type="SAM" id="Phobius"/>
    </source>
</evidence>